<dbReference type="Proteomes" id="UP000241808">
    <property type="component" value="Unassembled WGS sequence"/>
</dbReference>
<gene>
    <name evidence="5" type="ORF">C8P69_1068</name>
</gene>
<evidence type="ECO:0000259" key="4">
    <source>
        <dbReference type="Pfam" id="PF00155"/>
    </source>
</evidence>
<accession>A0A2T4Z0V7</accession>
<dbReference type="InterPro" id="IPR015424">
    <property type="entry name" value="PyrdxlP-dep_Trfase"/>
</dbReference>
<dbReference type="GO" id="GO:0030170">
    <property type="term" value="F:pyridoxal phosphate binding"/>
    <property type="evidence" value="ECO:0007669"/>
    <property type="project" value="InterPro"/>
</dbReference>
<dbReference type="EMBL" id="PZZL01000006">
    <property type="protein sequence ID" value="PTM53355.1"/>
    <property type="molecule type" value="Genomic_DNA"/>
</dbReference>
<dbReference type="InterPro" id="IPR015422">
    <property type="entry name" value="PyrdxlP-dep_Trfase_small"/>
</dbReference>
<dbReference type="InterPro" id="IPR015421">
    <property type="entry name" value="PyrdxlP-dep_Trfase_major"/>
</dbReference>
<evidence type="ECO:0000256" key="1">
    <source>
        <dbReference type="ARBA" id="ARBA00001933"/>
    </source>
</evidence>
<reference evidence="5 6" key="1">
    <citation type="submission" date="2018-04" db="EMBL/GenBank/DDBJ databases">
        <title>Genomic Encyclopedia of Archaeal and Bacterial Type Strains, Phase II (KMG-II): from individual species to whole genera.</title>
        <authorList>
            <person name="Goeker M."/>
        </authorList>
    </citation>
    <scope>NUCLEOTIDE SEQUENCE [LARGE SCALE GENOMIC DNA]</scope>
    <source>
        <strain evidence="5 6">DSM 25521</strain>
    </source>
</reference>
<dbReference type="Gene3D" id="3.40.640.10">
    <property type="entry name" value="Type I PLP-dependent aspartate aminotransferase-like (Major domain)"/>
    <property type="match status" value="1"/>
</dbReference>
<dbReference type="PANTHER" id="PTHR13693">
    <property type="entry name" value="CLASS II AMINOTRANSFERASE/8-AMINO-7-OXONONANOATE SYNTHASE"/>
    <property type="match status" value="1"/>
</dbReference>
<dbReference type="GO" id="GO:0016740">
    <property type="term" value="F:transferase activity"/>
    <property type="evidence" value="ECO:0007669"/>
    <property type="project" value="UniProtKB-KW"/>
</dbReference>
<evidence type="ECO:0000256" key="2">
    <source>
        <dbReference type="ARBA" id="ARBA00022679"/>
    </source>
</evidence>
<dbReference type="InterPro" id="IPR004839">
    <property type="entry name" value="Aminotransferase_I/II_large"/>
</dbReference>
<evidence type="ECO:0000313" key="5">
    <source>
        <dbReference type="EMBL" id="PTM53355.1"/>
    </source>
</evidence>
<dbReference type="Pfam" id="PF00155">
    <property type="entry name" value="Aminotran_1_2"/>
    <property type="match status" value="1"/>
</dbReference>
<dbReference type="RefSeq" id="WP_170118248.1">
    <property type="nucleotide sequence ID" value="NZ_PZZL01000006.1"/>
</dbReference>
<keyword evidence="6" id="KW-1185">Reference proteome</keyword>
<evidence type="ECO:0000313" key="6">
    <source>
        <dbReference type="Proteomes" id="UP000241808"/>
    </source>
</evidence>
<feature type="compositionally biased region" description="Basic and acidic residues" evidence="3">
    <location>
        <begin position="425"/>
        <end position="441"/>
    </location>
</feature>
<dbReference type="SUPFAM" id="SSF53383">
    <property type="entry name" value="PLP-dependent transferases"/>
    <property type="match status" value="1"/>
</dbReference>
<comment type="caution">
    <text evidence="5">The sequence shown here is derived from an EMBL/GenBank/DDBJ whole genome shotgun (WGS) entry which is preliminary data.</text>
</comment>
<proteinExistence type="predicted"/>
<sequence length="448" mass="49119">MIDASLSSYASRRLTFEIGSVIRSDSPYNTVVDEFRATCAASGKEFVSFANYDYIGVADEAYVAERAIRTIRHFGFGVGASRVVGGERSFHRELEDGLARFMDTEACLALVSGYGTNASLIGHVLGHNDLLIYDSLSHSSIMAGTSITRATAIEFPHNDLDALEALLKEHRSSYKRAMIVCEGLYSMDGDCVDLPRVVALKKRYNTWLYVDEAHSLGVLGKTGRGIVEHFGIDRDEIDLTMGTLSKTFGTCGGFIGASRAVIEWLRHTLPGYVYSVGLPPPVAAAATAALEILDSEPERVAQLQHNSRYFLSGARRRGLRTGLAGGFAIIPVHFTSRENALDAYRMLLDNGIYAPPIVQLAVPKDLPRLRMFVSAAHTEAQIDRALDLLEAFGMERNDLIDPVSEPPIRKDKPAVALPVQARAAPSEKDSIKASTRLEEHHGRRLHSR</sequence>
<protein>
    <submittedName>
        <fullName evidence="5">8-amino-7-oxononanoate synthase</fullName>
    </submittedName>
</protein>
<name>A0A2T4Z0V7_9HYPH</name>
<organism evidence="5 6">
    <name type="scientific">Phreatobacter oligotrophus</name>
    <dbReference type="NCBI Taxonomy" id="1122261"/>
    <lineage>
        <taxon>Bacteria</taxon>
        <taxon>Pseudomonadati</taxon>
        <taxon>Pseudomonadota</taxon>
        <taxon>Alphaproteobacteria</taxon>
        <taxon>Hyphomicrobiales</taxon>
        <taxon>Phreatobacteraceae</taxon>
        <taxon>Phreatobacter</taxon>
    </lineage>
</organism>
<evidence type="ECO:0000256" key="3">
    <source>
        <dbReference type="SAM" id="MobiDB-lite"/>
    </source>
</evidence>
<feature type="region of interest" description="Disordered" evidence="3">
    <location>
        <begin position="403"/>
        <end position="448"/>
    </location>
</feature>
<dbReference type="Gene3D" id="3.90.1150.10">
    <property type="entry name" value="Aspartate Aminotransferase, domain 1"/>
    <property type="match status" value="1"/>
</dbReference>
<comment type="cofactor">
    <cofactor evidence="1">
        <name>pyridoxal 5'-phosphate</name>
        <dbReference type="ChEBI" id="CHEBI:597326"/>
    </cofactor>
</comment>
<dbReference type="AlphaFoldDB" id="A0A2T4Z0V7"/>
<keyword evidence="2" id="KW-0808">Transferase</keyword>
<dbReference type="PANTHER" id="PTHR13693:SF3">
    <property type="entry name" value="LD36009P"/>
    <property type="match status" value="1"/>
</dbReference>
<feature type="domain" description="Aminotransferase class I/classII large" evidence="4">
    <location>
        <begin position="63"/>
        <end position="387"/>
    </location>
</feature>
<dbReference type="InterPro" id="IPR050087">
    <property type="entry name" value="AON_synthase_class-II"/>
</dbReference>